<evidence type="ECO:0000313" key="4">
    <source>
        <dbReference type="EMBL" id="NKX52447.1"/>
    </source>
</evidence>
<comment type="similarity">
    <text evidence="1">Belongs to the EamA transporter family.</text>
</comment>
<sequence>MSSSVDTAAGRPLRTSSRPAVAGVWNALASSAVFALSGSLATSLLGTGWTPGAAGAVRMLGAALLLLVPALVVLRGRWGALRANWRTIVLFGLIGVAGCQLFYFNAVSTLSVGVALLL</sequence>
<keyword evidence="5" id="KW-1185">Reference proteome</keyword>
<accession>A0ABX1JT03</accession>
<comment type="caution">
    <text evidence="4">The sequence shown here is derived from an EMBL/GenBank/DDBJ whole genome shotgun (WGS) entry which is preliminary data.</text>
</comment>
<evidence type="ECO:0000256" key="1">
    <source>
        <dbReference type="ARBA" id="ARBA00007362"/>
    </source>
</evidence>
<feature type="transmembrane region" description="Helical" evidence="2">
    <location>
        <begin position="88"/>
        <end position="117"/>
    </location>
</feature>
<protein>
    <submittedName>
        <fullName evidence="4">EamA family transporter</fullName>
    </submittedName>
</protein>
<feature type="transmembrane region" description="Helical" evidence="2">
    <location>
        <begin position="20"/>
        <end position="44"/>
    </location>
</feature>
<dbReference type="InterPro" id="IPR000620">
    <property type="entry name" value="EamA_dom"/>
</dbReference>
<proteinExistence type="inferred from homology"/>
<feature type="transmembrane region" description="Helical" evidence="2">
    <location>
        <begin position="56"/>
        <end position="76"/>
    </location>
</feature>
<keyword evidence="2" id="KW-0472">Membrane</keyword>
<dbReference type="EMBL" id="JAAZSR010000539">
    <property type="protein sequence ID" value="NKX52447.1"/>
    <property type="molecule type" value="Genomic_DNA"/>
</dbReference>
<feature type="domain" description="EamA" evidence="3">
    <location>
        <begin position="23"/>
        <end position="117"/>
    </location>
</feature>
<dbReference type="Proteomes" id="UP000523795">
    <property type="component" value="Unassembled WGS sequence"/>
</dbReference>
<name>A0ABX1JT03_9MICC</name>
<evidence type="ECO:0000313" key="5">
    <source>
        <dbReference type="Proteomes" id="UP000523795"/>
    </source>
</evidence>
<dbReference type="Pfam" id="PF00892">
    <property type="entry name" value="EamA"/>
    <property type="match status" value="1"/>
</dbReference>
<gene>
    <name evidence="4" type="ORF">HER39_18085</name>
</gene>
<keyword evidence="2" id="KW-1133">Transmembrane helix</keyword>
<evidence type="ECO:0000256" key="2">
    <source>
        <dbReference type="SAM" id="Phobius"/>
    </source>
</evidence>
<evidence type="ECO:0000259" key="3">
    <source>
        <dbReference type="Pfam" id="PF00892"/>
    </source>
</evidence>
<feature type="non-terminal residue" evidence="4">
    <location>
        <position position="118"/>
    </location>
</feature>
<reference evidence="4 5" key="1">
    <citation type="submission" date="2020-04" db="EMBL/GenBank/DDBJ databases">
        <authorList>
            <person name="Liu S."/>
        </authorList>
    </citation>
    <scope>NUCLEOTIDE SEQUENCE [LARGE SCALE GENOMIC DNA]</scope>
    <source>
        <strain evidence="4 5">CGMCC 1.15091</strain>
    </source>
</reference>
<keyword evidence="2" id="KW-0812">Transmembrane</keyword>
<organism evidence="4 5">
    <name type="scientific">Arthrobacter deserti</name>
    <dbReference type="NCBI Taxonomy" id="1742687"/>
    <lineage>
        <taxon>Bacteria</taxon>
        <taxon>Bacillati</taxon>
        <taxon>Actinomycetota</taxon>
        <taxon>Actinomycetes</taxon>
        <taxon>Micrococcales</taxon>
        <taxon>Micrococcaceae</taxon>
        <taxon>Arthrobacter</taxon>
    </lineage>
</organism>